<evidence type="ECO:0000256" key="2">
    <source>
        <dbReference type="ARBA" id="ARBA00010488"/>
    </source>
</evidence>
<dbReference type="SUPFAM" id="SSF53756">
    <property type="entry name" value="UDP-Glycosyltransferase/glycogen phosphorylase"/>
    <property type="match status" value="1"/>
</dbReference>
<dbReference type="Gene3D" id="3.40.50.11820">
    <property type="match status" value="1"/>
</dbReference>
<keyword evidence="5" id="KW-0777">Teichoic acid biosynthesis</keyword>
<evidence type="ECO:0000256" key="3">
    <source>
        <dbReference type="ARBA" id="ARBA00022475"/>
    </source>
</evidence>
<comment type="caution">
    <text evidence="7">The sequence shown here is derived from an EMBL/GenBank/DDBJ whole genome shotgun (WGS) entry which is preliminary data.</text>
</comment>
<protein>
    <submittedName>
        <fullName evidence="7">Uncharacterized protein</fullName>
    </submittedName>
</protein>
<evidence type="ECO:0000313" key="8">
    <source>
        <dbReference type="Proteomes" id="UP000187404"/>
    </source>
</evidence>
<dbReference type="InterPro" id="IPR043149">
    <property type="entry name" value="TagF_N"/>
</dbReference>
<proteinExistence type="inferred from homology"/>
<keyword evidence="6" id="KW-0472">Membrane</keyword>
<dbReference type="InterPro" id="IPR043148">
    <property type="entry name" value="TagF_C"/>
</dbReference>
<dbReference type="GO" id="GO:0005886">
    <property type="term" value="C:plasma membrane"/>
    <property type="evidence" value="ECO:0007669"/>
    <property type="project" value="UniProtKB-SubCell"/>
</dbReference>
<evidence type="ECO:0000256" key="6">
    <source>
        <dbReference type="ARBA" id="ARBA00023136"/>
    </source>
</evidence>
<evidence type="ECO:0000256" key="5">
    <source>
        <dbReference type="ARBA" id="ARBA00022944"/>
    </source>
</evidence>
<dbReference type="EMBL" id="MJIE01000001">
    <property type="protein sequence ID" value="OLR55426.1"/>
    <property type="molecule type" value="Genomic_DNA"/>
</dbReference>
<evidence type="ECO:0000256" key="1">
    <source>
        <dbReference type="ARBA" id="ARBA00004202"/>
    </source>
</evidence>
<dbReference type="AlphaFoldDB" id="A0A1Q9JGQ3"/>
<dbReference type="Gene3D" id="3.40.50.12580">
    <property type="match status" value="1"/>
</dbReference>
<accession>A0A1Q9JGQ3</accession>
<dbReference type="RefSeq" id="WP_075712421.1">
    <property type="nucleotide sequence ID" value="NZ_MJIE01000001.1"/>
</dbReference>
<dbReference type="PANTHER" id="PTHR37316:SF3">
    <property type="entry name" value="TEICHOIC ACID GLYCEROL-PHOSPHATE TRANSFERASE"/>
    <property type="match status" value="1"/>
</dbReference>
<dbReference type="GO" id="GO:0047355">
    <property type="term" value="F:CDP-glycerol glycerophosphotransferase activity"/>
    <property type="evidence" value="ECO:0007669"/>
    <property type="project" value="InterPro"/>
</dbReference>
<gene>
    <name evidence="7" type="ORF">BHK98_04730</name>
</gene>
<reference evidence="7 8" key="1">
    <citation type="journal article" date="2016" name="Appl. Environ. Microbiol.">
        <title>Function and Phylogeny of Bacterial Butyryl Coenzyme A:Acetate Transferases and Their Diversity in the Proximal Colon of Swine.</title>
        <authorList>
            <person name="Trachsel J."/>
            <person name="Bayles D.O."/>
            <person name="Looft T."/>
            <person name="Levine U.Y."/>
            <person name="Allen H.K."/>
        </authorList>
    </citation>
    <scope>NUCLEOTIDE SEQUENCE [LARGE SCALE GENOMIC DNA]</scope>
    <source>
        <strain evidence="7 8">68-3-10</strain>
    </source>
</reference>
<dbReference type="Proteomes" id="UP000187404">
    <property type="component" value="Unassembled WGS sequence"/>
</dbReference>
<dbReference type="STRING" id="1261640.BHK98_04730"/>
<dbReference type="InterPro" id="IPR051612">
    <property type="entry name" value="Teichoic_Acid_Biosynth"/>
</dbReference>
<dbReference type="GO" id="GO:0019350">
    <property type="term" value="P:teichoic acid biosynthetic process"/>
    <property type="evidence" value="ECO:0007669"/>
    <property type="project" value="UniProtKB-KW"/>
</dbReference>
<evidence type="ECO:0000256" key="4">
    <source>
        <dbReference type="ARBA" id="ARBA00022679"/>
    </source>
</evidence>
<evidence type="ECO:0000313" key="7">
    <source>
        <dbReference type="EMBL" id="OLR55426.1"/>
    </source>
</evidence>
<keyword evidence="3" id="KW-1003">Cell membrane</keyword>
<dbReference type="PANTHER" id="PTHR37316">
    <property type="entry name" value="TEICHOIC ACID GLYCEROL-PHOSPHATE PRIMASE"/>
    <property type="match status" value="1"/>
</dbReference>
<organism evidence="7 8">
    <name type="scientific">Hornefia porci</name>
    <dbReference type="NCBI Taxonomy" id="2652292"/>
    <lineage>
        <taxon>Bacteria</taxon>
        <taxon>Bacillati</taxon>
        <taxon>Bacillota</taxon>
        <taxon>Clostridia</taxon>
        <taxon>Peptostreptococcales</taxon>
        <taxon>Anaerovoracaceae</taxon>
        <taxon>Hornefia</taxon>
    </lineage>
</organism>
<dbReference type="InterPro" id="IPR007554">
    <property type="entry name" value="Glycerophosphate_synth"/>
</dbReference>
<comment type="subcellular location">
    <subcellularLocation>
        <location evidence="1">Cell membrane</location>
        <topology evidence="1">Peripheral membrane protein</topology>
    </subcellularLocation>
</comment>
<dbReference type="OrthoDB" id="9807097at2"/>
<sequence length="378" mass="43319">MEIVINIGVAFLNLIYCFHKLAPVRNRVSVISRQSAVPSPDVKLLLEEIGKEYPEIETHTLYRMIPPGLSGKVKYLFHMMGPEMHALATSRVVILEGYCITASVLRHRRSLKILQMWHALGICKKFGYYVEGEAEGYSPKLIRALRMHRNYDAILASSEFCRPYYAKAFHYPEEMVKVLPLPRVDLLRSSVFMEERGNRIRAAYPELGGGKKNILYAPTFRKGVDTAQAVRGLIDAVDRTRFNLIVKLHPVERRKLDLAGVFRCPEYSSLELLSVADYVITDYSAFLFEAAVAGRPLFFYTWDLDDYLQRRGFCIDFPAEMPQELYREPEGVMKAIEEERWDPAKQKAFADRFVAGGTRNTNKLAQFVGLLYNKSINV</sequence>
<keyword evidence="4" id="KW-0808">Transferase</keyword>
<name>A0A1Q9JGQ3_9FIRM</name>
<comment type="similarity">
    <text evidence="2">Belongs to the CDP-glycerol glycerophosphotransferase family.</text>
</comment>
<dbReference type="Pfam" id="PF04464">
    <property type="entry name" value="Glyphos_transf"/>
    <property type="match status" value="1"/>
</dbReference>
<keyword evidence="8" id="KW-1185">Reference proteome</keyword>